<evidence type="ECO:0000256" key="1">
    <source>
        <dbReference type="SAM" id="Coils"/>
    </source>
</evidence>
<keyword evidence="1" id="KW-0175">Coiled coil</keyword>
<dbReference type="EMBL" id="MDYQ01000106">
    <property type="protein sequence ID" value="PRP82304.1"/>
    <property type="molecule type" value="Genomic_DNA"/>
</dbReference>
<dbReference type="AlphaFoldDB" id="A0A2P6NEB7"/>
<evidence type="ECO:0000256" key="2">
    <source>
        <dbReference type="SAM" id="MobiDB-lite"/>
    </source>
</evidence>
<feature type="region of interest" description="Disordered" evidence="2">
    <location>
        <begin position="292"/>
        <end position="321"/>
    </location>
</feature>
<protein>
    <submittedName>
        <fullName evidence="3">Uncharacterized protein</fullName>
    </submittedName>
</protein>
<comment type="caution">
    <text evidence="3">The sequence shown here is derived from an EMBL/GenBank/DDBJ whole genome shotgun (WGS) entry which is preliminary data.</text>
</comment>
<gene>
    <name evidence="3" type="ORF">PROFUN_10376</name>
</gene>
<organism evidence="3 4">
    <name type="scientific">Planoprotostelium fungivorum</name>
    <dbReference type="NCBI Taxonomy" id="1890364"/>
    <lineage>
        <taxon>Eukaryota</taxon>
        <taxon>Amoebozoa</taxon>
        <taxon>Evosea</taxon>
        <taxon>Variosea</taxon>
        <taxon>Cavosteliida</taxon>
        <taxon>Cavosteliaceae</taxon>
        <taxon>Planoprotostelium</taxon>
    </lineage>
</organism>
<name>A0A2P6NEB7_9EUKA</name>
<proteinExistence type="predicted"/>
<accession>A0A2P6NEB7</accession>
<dbReference type="Proteomes" id="UP000241769">
    <property type="component" value="Unassembled WGS sequence"/>
</dbReference>
<feature type="coiled-coil region" evidence="1">
    <location>
        <begin position="518"/>
        <end position="546"/>
    </location>
</feature>
<reference evidence="3 4" key="1">
    <citation type="journal article" date="2018" name="Genome Biol. Evol.">
        <title>Multiple Roots of Fruiting Body Formation in Amoebozoa.</title>
        <authorList>
            <person name="Hillmann F."/>
            <person name="Forbes G."/>
            <person name="Novohradska S."/>
            <person name="Ferling I."/>
            <person name="Riege K."/>
            <person name="Groth M."/>
            <person name="Westermann M."/>
            <person name="Marz M."/>
            <person name="Spaller T."/>
            <person name="Winckler T."/>
            <person name="Schaap P."/>
            <person name="Glockner G."/>
        </authorList>
    </citation>
    <scope>NUCLEOTIDE SEQUENCE [LARGE SCALE GENOMIC DNA]</scope>
    <source>
        <strain evidence="3 4">Jena</strain>
    </source>
</reference>
<evidence type="ECO:0000313" key="4">
    <source>
        <dbReference type="Proteomes" id="UP000241769"/>
    </source>
</evidence>
<dbReference type="InParanoid" id="A0A2P6NEB7"/>
<sequence length="546" mass="63832">MDGTGFTSFFSGFYSFNAFGLSEGDGATDGKLNFGKRQMSILSSFRQKTTAAVGSNDSINKEIEERQQTQSLELFCESFANFPHHIAAMEAFLKTIPEEDLGHNWLVKENTKNDHEEKEIQGRAKGQGKDVSYDPKYKPVGYVPDWRKIAKQLEKEKDLGDFQYKRLMQEIEQLDEEGIQKLQKARYLFKQTDLLADEAQIYRPEPEARRPTYLHVDDQVTPLHYFDPHGQNIQQGKTVIILRAPGQMAEEYQNRLDGLRNFEKLLEARDAEEVEEDFEDSTPLLEKIETDPRVRDGTGPFLADYGGPDDIQEAEPKSTHTDYARRSKVLRSLQNPLDINKNLEIVRGMLEKIEKKIEASDQATAEPYHAWKDAVNQIVEMYAELQDKEAVRVGKEKLAKEVFEFEEMDRFKDSLTHSYDYADYRRPESIAEITQFYDGDFQHRRWGVIDWSRRTLTVNEYNLSNGRRFSNVIDIPVLWFNSFKEVPWPPTPDSIDYNPLNFATYKSMIYNRYVYSPRDLKEMKEKERMERLEKLEEEKMKAEERQ</sequence>
<keyword evidence="4" id="KW-1185">Reference proteome</keyword>
<evidence type="ECO:0000313" key="3">
    <source>
        <dbReference type="EMBL" id="PRP82304.1"/>
    </source>
</evidence>